<evidence type="ECO:0000313" key="6">
    <source>
        <dbReference type="Proteomes" id="UP000809440"/>
    </source>
</evidence>
<dbReference type="EMBL" id="JAFBXE010000008">
    <property type="protein sequence ID" value="MBM2413207.1"/>
    <property type="molecule type" value="Genomic_DNA"/>
</dbReference>
<dbReference type="Proteomes" id="UP000809440">
    <property type="component" value="Unassembled WGS sequence"/>
</dbReference>
<dbReference type="AlphaFoldDB" id="A0A9Q2NWD3"/>
<evidence type="ECO:0000313" key="5">
    <source>
        <dbReference type="Proteomes" id="UP000755667"/>
    </source>
</evidence>
<evidence type="ECO:0000313" key="4">
    <source>
        <dbReference type="EMBL" id="MBM2417875.1"/>
    </source>
</evidence>
<reference evidence="3 6" key="1">
    <citation type="submission" date="2021-01" db="EMBL/GenBank/DDBJ databases">
        <title>Diatom-associated Roseobacters Show Island Model of Population Structure.</title>
        <authorList>
            <person name="Qu L."/>
            <person name="Feng X."/>
            <person name="Chen Y."/>
            <person name="Li L."/>
            <person name="Wang X."/>
            <person name="Hu Z."/>
            <person name="Wang H."/>
            <person name="Luo H."/>
        </authorList>
    </citation>
    <scope>NUCLEOTIDE SEQUENCE</scope>
    <source>
        <strain evidence="4 6">CC28-63</strain>
        <strain evidence="3">CC28-69</strain>
    </source>
</reference>
<proteinExistence type="predicted"/>
<feature type="domain" description="Bacteriophage T5 Orf172 DNA-binding" evidence="2">
    <location>
        <begin position="10"/>
        <end position="92"/>
    </location>
</feature>
<evidence type="ECO:0000313" key="3">
    <source>
        <dbReference type="EMBL" id="MBM2413207.1"/>
    </source>
</evidence>
<name>A0A9Q2NWD3_9RHOB</name>
<dbReference type="SMART" id="SM00974">
    <property type="entry name" value="T5orf172"/>
    <property type="match status" value="1"/>
</dbReference>
<dbReference type="Pfam" id="PF10544">
    <property type="entry name" value="T5orf172"/>
    <property type="match status" value="1"/>
</dbReference>
<evidence type="ECO:0000259" key="2">
    <source>
        <dbReference type="SMART" id="SM00974"/>
    </source>
</evidence>
<protein>
    <submittedName>
        <fullName evidence="3">GIY-YIG nuclease family protein</fullName>
    </submittedName>
</protein>
<feature type="region of interest" description="Disordered" evidence="1">
    <location>
        <begin position="227"/>
        <end position="255"/>
    </location>
</feature>
<accession>A0A9Q2NWD3</accession>
<dbReference type="RefSeq" id="WP_138488235.1">
    <property type="nucleotide sequence ID" value="NZ_JAFBWU010000008.1"/>
</dbReference>
<keyword evidence="6" id="KW-1185">Reference proteome</keyword>
<dbReference type="InterPro" id="IPR018306">
    <property type="entry name" value="Phage_T5_Orf172_DNA-bd"/>
</dbReference>
<gene>
    <name evidence="3" type="ORF">JQX41_12895</name>
    <name evidence="4" type="ORF">JQX48_12900</name>
</gene>
<organism evidence="3 5">
    <name type="scientific">Marivita cryptomonadis</name>
    <dbReference type="NCBI Taxonomy" id="505252"/>
    <lineage>
        <taxon>Bacteria</taxon>
        <taxon>Pseudomonadati</taxon>
        <taxon>Pseudomonadota</taxon>
        <taxon>Alphaproteobacteria</taxon>
        <taxon>Rhodobacterales</taxon>
        <taxon>Roseobacteraceae</taxon>
        <taxon>Marivita</taxon>
    </lineage>
</organism>
<dbReference type="Proteomes" id="UP000755667">
    <property type="component" value="Unassembled WGS sequence"/>
</dbReference>
<evidence type="ECO:0000256" key="1">
    <source>
        <dbReference type="SAM" id="MobiDB-lite"/>
    </source>
</evidence>
<dbReference type="EMBL" id="JAFBXF010000008">
    <property type="protein sequence ID" value="MBM2417875.1"/>
    <property type="molecule type" value="Genomic_DNA"/>
</dbReference>
<sequence>MGKIYILTNALMPNLVKVGKTSHDVEARAKEISSTTGVPTNFEVYKDYDFSDEDGAERVIHQKLGERYRRVNSRREFFECSPEEADAIILSMAGTQSMVGPKVVSEGRFGQRSATVLSAFNRFINCSFTFASMEFEDYLLNSSHLFNRKSIIHIYAGYVASSLKAKREFYADLEFERNSELSQSFFAELSRLLSFHGNISAAECKRWYFATRKKSLDGGNLFFAFRSEPEEKSPPSGAHRTFKSIDNANGDLSDYEYVGKNSKRLVEKLQKLKSRKG</sequence>
<comment type="caution">
    <text evidence="3">The sequence shown here is derived from an EMBL/GenBank/DDBJ whole genome shotgun (WGS) entry which is preliminary data.</text>
</comment>